<feature type="compositionally biased region" description="Polar residues" evidence="4">
    <location>
        <begin position="299"/>
        <end position="310"/>
    </location>
</feature>
<dbReference type="PANTHER" id="PTHR13430">
    <property type="match status" value="1"/>
</dbReference>
<comment type="subcellular location">
    <subcellularLocation>
        <location evidence="1">Preautophagosomal structure</location>
    </subcellularLocation>
</comment>
<dbReference type="InterPro" id="IPR036570">
    <property type="entry name" value="HORMA_dom_sf"/>
</dbReference>
<dbReference type="VEuPathDB" id="VectorBase:CSON009123"/>
<evidence type="ECO:0000313" key="6">
    <source>
        <dbReference type="EMBL" id="SSX35123.1"/>
    </source>
</evidence>
<accession>A0A336N2A4</accession>
<dbReference type="GO" id="GO:1990316">
    <property type="term" value="C:Atg1/ULK1 kinase complex"/>
    <property type="evidence" value="ECO:0007669"/>
    <property type="project" value="TreeGrafter"/>
</dbReference>
<gene>
    <name evidence="6" type="primary">CSON009123</name>
</gene>
<dbReference type="GO" id="GO:0000407">
    <property type="term" value="C:phagophore assembly site"/>
    <property type="evidence" value="ECO:0007669"/>
    <property type="project" value="UniProtKB-SubCell"/>
</dbReference>
<evidence type="ECO:0000256" key="4">
    <source>
        <dbReference type="SAM" id="MobiDB-lite"/>
    </source>
</evidence>
<feature type="compositionally biased region" description="Low complexity" evidence="4">
    <location>
        <begin position="256"/>
        <end position="298"/>
    </location>
</feature>
<evidence type="ECO:0000313" key="5">
    <source>
        <dbReference type="EMBL" id="SSX15773.1"/>
    </source>
</evidence>
<dbReference type="Gene3D" id="3.30.900.10">
    <property type="entry name" value="HORMA domain"/>
    <property type="match status" value="1"/>
</dbReference>
<name>A0A336N2A4_CULSO</name>
<reference evidence="5" key="1">
    <citation type="submission" date="2018-04" db="EMBL/GenBank/DDBJ databases">
        <authorList>
            <person name="Go L.Y."/>
            <person name="Mitchell J.A."/>
        </authorList>
    </citation>
    <scope>NUCLEOTIDE SEQUENCE</scope>
    <source>
        <tissue evidence="5">Whole organism</tissue>
    </source>
</reference>
<evidence type="ECO:0000256" key="2">
    <source>
        <dbReference type="ARBA" id="ARBA00007341"/>
    </source>
</evidence>
<feature type="compositionally biased region" description="Polar residues" evidence="4">
    <location>
        <begin position="224"/>
        <end position="233"/>
    </location>
</feature>
<dbReference type="PANTHER" id="PTHR13430:SF4">
    <property type="entry name" value="AUTOPHAGY-RELATED PROTEIN 13"/>
    <property type="match status" value="1"/>
</dbReference>
<proteinExistence type="inferred from homology"/>
<evidence type="ECO:0000256" key="3">
    <source>
        <dbReference type="ARBA" id="ARBA00023006"/>
    </source>
</evidence>
<feature type="region of interest" description="Disordered" evidence="4">
    <location>
        <begin position="215"/>
        <end position="322"/>
    </location>
</feature>
<feature type="region of interest" description="Disordered" evidence="4">
    <location>
        <begin position="376"/>
        <end position="395"/>
    </location>
</feature>
<organism evidence="6">
    <name type="scientific">Culicoides sonorensis</name>
    <name type="common">Biting midge</name>
    <dbReference type="NCBI Taxonomy" id="179676"/>
    <lineage>
        <taxon>Eukaryota</taxon>
        <taxon>Metazoa</taxon>
        <taxon>Ecdysozoa</taxon>
        <taxon>Arthropoda</taxon>
        <taxon>Hexapoda</taxon>
        <taxon>Insecta</taxon>
        <taxon>Pterygota</taxon>
        <taxon>Neoptera</taxon>
        <taxon>Endopterygota</taxon>
        <taxon>Diptera</taxon>
        <taxon>Nematocera</taxon>
        <taxon>Chironomoidea</taxon>
        <taxon>Ceratopogonidae</taxon>
        <taxon>Ceratopogoninae</taxon>
        <taxon>Culicoides</taxon>
        <taxon>Monoculicoides</taxon>
    </lineage>
</organism>
<reference evidence="6" key="2">
    <citation type="submission" date="2018-07" db="EMBL/GenBank/DDBJ databases">
        <authorList>
            <person name="Quirk P.G."/>
            <person name="Krulwich T.A."/>
        </authorList>
    </citation>
    <scope>NUCLEOTIDE SEQUENCE</scope>
</reference>
<dbReference type="GO" id="GO:0034497">
    <property type="term" value="P:protein localization to phagophore assembly site"/>
    <property type="evidence" value="ECO:0007669"/>
    <property type="project" value="TreeGrafter"/>
</dbReference>
<protein>
    <submittedName>
        <fullName evidence="6">CSON009123 protein</fullName>
    </submittedName>
</protein>
<sequence>MDFDTIKCHYDDFLISKSFKSDFTEPCPYNFTYNQKWDPLGCDRWKMFNFMMLLDKFHHIANHQKLLRNGIIYHLDGTLAEDDDDEEEEGKMKFRFLQSHIHFQVTIYVPGLGEGYKQVRVGQLSTSLGTLNMAVAYRTKMTITPTQTIGRDSTTLLLKSTDPHWNLKDLKNGLLCTINEKKVIDIDKPMRRGAFVDESFAKQYTEADFSLPETPPFSWLLRKPTTTTSSSLAQKDDGGASDLEDILATSPPSDENSATALNTTGTSSTTTTTNNNNASVKSLENPKSSGAASPKSSNEQLTGTSPSSLNEFKRSSSRWSTRTLPGEDEKLFKELHFPFATQNTPISDLAKFYRECFNAPPLQQFAEIDNPTATGTGTVLSGSGDDAEATSATSSSSCRLGANNADFVARNSSIDDLTKQLEEFETSLGDYDTLVTSLCQQSSEVDNNSNS</sequence>
<dbReference type="EMBL" id="UFQT01003586">
    <property type="protein sequence ID" value="SSX35123.1"/>
    <property type="molecule type" value="Genomic_DNA"/>
</dbReference>
<dbReference type="GO" id="GO:0034727">
    <property type="term" value="P:piecemeal microautophagy of the nucleus"/>
    <property type="evidence" value="ECO:0007669"/>
    <property type="project" value="TreeGrafter"/>
</dbReference>
<dbReference type="InterPro" id="IPR040182">
    <property type="entry name" value="ATG13"/>
</dbReference>
<evidence type="ECO:0000256" key="1">
    <source>
        <dbReference type="ARBA" id="ARBA00004329"/>
    </source>
</evidence>
<dbReference type="GO" id="GO:0005829">
    <property type="term" value="C:cytosol"/>
    <property type="evidence" value="ECO:0007669"/>
    <property type="project" value="TreeGrafter"/>
</dbReference>
<comment type="similarity">
    <text evidence="2">Belongs to the ATG13 family. Metazoan subfamily.</text>
</comment>
<dbReference type="OMA" id="CTINEKK"/>
<dbReference type="GO" id="GO:0000423">
    <property type="term" value="P:mitophagy"/>
    <property type="evidence" value="ECO:0007669"/>
    <property type="project" value="TreeGrafter"/>
</dbReference>
<dbReference type="AlphaFoldDB" id="A0A336N2A4"/>
<dbReference type="EMBL" id="UFQS01003586">
    <property type="protein sequence ID" value="SSX15773.1"/>
    <property type="molecule type" value="Genomic_DNA"/>
</dbReference>
<keyword evidence="3" id="KW-0072">Autophagy</keyword>